<evidence type="ECO:0000256" key="14">
    <source>
        <dbReference type="ARBA" id="ARBA00047683"/>
    </source>
</evidence>
<keyword evidence="11 15" id="KW-0057">Aromatic amino acid biosynthesis</keyword>
<name>B9XMF6_PEDPL</name>
<comment type="subunit">
    <text evidence="4 15">Heterotetramer consisting of two non-identical subunits: a beta subunit (TrpG) and a large alpha subunit (TrpE).</text>
</comment>
<keyword evidence="19" id="KW-1185">Reference proteome</keyword>
<evidence type="ECO:0000313" key="19">
    <source>
        <dbReference type="Proteomes" id="UP000003688"/>
    </source>
</evidence>
<evidence type="ECO:0000256" key="12">
    <source>
        <dbReference type="ARBA" id="ARBA00023239"/>
    </source>
</evidence>
<evidence type="ECO:0000256" key="7">
    <source>
        <dbReference type="ARBA" id="ARBA00022605"/>
    </source>
</evidence>
<dbReference type="GO" id="GO:0000162">
    <property type="term" value="P:L-tryptophan biosynthetic process"/>
    <property type="evidence" value="ECO:0007669"/>
    <property type="project" value="UniProtKB-UniPathway"/>
</dbReference>
<keyword evidence="7 15" id="KW-0028">Amino-acid biosynthesis</keyword>
<dbReference type="STRING" id="320771.Cflav_PD2047"/>
<dbReference type="EC" id="4.1.3.27" evidence="5 15"/>
<dbReference type="Pfam" id="PF00425">
    <property type="entry name" value="Chorismate_bind"/>
    <property type="match status" value="1"/>
</dbReference>
<dbReference type="OrthoDB" id="9803598at2"/>
<evidence type="ECO:0000256" key="15">
    <source>
        <dbReference type="RuleBase" id="RU364045"/>
    </source>
</evidence>
<keyword evidence="8 15" id="KW-0479">Metal-binding</keyword>
<comment type="pathway">
    <text evidence="2 15">Amino-acid biosynthesis; L-tryptophan biosynthesis; L-tryptophan from chorismate: step 1/5.</text>
</comment>
<dbReference type="SUPFAM" id="SSF56322">
    <property type="entry name" value="ADC synthase"/>
    <property type="match status" value="1"/>
</dbReference>
<dbReference type="Pfam" id="PF04715">
    <property type="entry name" value="Anth_synt_I_N"/>
    <property type="match status" value="1"/>
</dbReference>
<accession>B9XMF6</accession>
<evidence type="ECO:0000313" key="18">
    <source>
        <dbReference type="EMBL" id="EEF58998.1"/>
    </source>
</evidence>
<evidence type="ECO:0000256" key="8">
    <source>
        <dbReference type="ARBA" id="ARBA00022723"/>
    </source>
</evidence>
<keyword evidence="12 15" id="KW-0456">Lyase</keyword>
<evidence type="ECO:0000256" key="1">
    <source>
        <dbReference type="ARBA" id="ARBA00001946"/>
    </source>
</evidence>
<evidence type="ECO:0000256" key="11">
    <source>
        <dbReference type="ARBA" id="ARBA00023141"/>
    </source>
</evidence>
<evidence type="ECO:0000256" key="13">
    <source>
        <dbReference type="ARBA" id="ARBA00025634"/>
    </source>
</evidence>
<evidence type="ECO:0000256" key="10">
    <source>
        <dbReference type="ARBA" id="ARBA00022842"/>
    </source>
</evidence>
<evidence type="ECO:0000256" key="5">
    <source>
        <dbReference type="ARBA" id="ARBA00012266"/>
    </source>
</evidence>
<feature type="domain" description="Chorismate-utilising enzyme C-terminal" evidence="16">
    <location>
        <begin position="237"/>
        <end position="490"/>
    </location>
</feature>
<comment type="cofactor">
    <cofactor evidence="1 15">
        <name>Mg(2+)</name>
        <dbReference type="ChEBI" id="CHEBI:18420"/>
    </cofactor>
</comment>
<dbReference type="EMBL" id="ABOX02000034">
    <property type="protein sequence ID" value="EEF58998.1"/>
    <property type="molecule type" value="Genomic_DNA"/>
</dbReference>
<dbReference type="AlphaFoldDB" id="B9XMF6"/>
<dbReference type="PANTHER" id="PTHR11236">
    <property type="entry name" value="AMINOBENZOATE/ANTHRANILATE SYNTHASE"/>
    <property type="match status" value="1"/>
</dbReference>
<evidence type="ECO:0000256" key="9">
    <source>
        <dbReference type="ARBA" id="ARBA00022822"/>
    </source>
</evidence>
<evidence type="ECO:0000259" key="16">
    <source>
        <dbReference type="Pfam" id="PF00425"/>
    </source>
</evidence>
<evidence type="ECO:0000256" key="3">
    <source>
        <dbReference type="ARBA" id="ARBA00009562"/>
    </source>
</evidence>
<dbReference type="PRINTS" id="PR00095">
    <property type="entry name" value="ANTSNTHASEI"/>
</dbReference>
<gene>
    <name evidence="15" type="primary">trpE</name>
    <name evidence="18" type="ORF">Cflav_PD2047</name>
</gene>
<comment type="function">
    <text evidence="13 15">Part of a heterotetrameric complex that catalyzes the two-step biosynthesis of anthranilate, an intermediate in the biosynthesis of L-tryptophan. In the first step, the glutamine-binding beta subunit (TrpG) of anthranilate synthase (AS) provides the glutamine amidotransferase activity which generates ammonia as a substrate that, along with chorismate, is used in the second step, catalyzed by the large alpha subunit of AS (TrpE) to produce anthranilate. In the absence of TrpG, TrpE can synthesize anthranilate directly from chorismate and high concentrations of ammonia.</text>
</comment>
<dbReference type="Proteomes" id="UP000003688">
    <property type="component" value="Unassembled WGS sequence"/>
</dbReference>
<evidence type="ECO:0000256" key="4">
    <source>
        <dbReference type="ARBA" id="ARBA00011575"/>
    </source>
</evidence>
<dbReference type="UniPathway" id="UPA00035">
    <property type="reaction ID" value="UER00040"/>
</dbReference>
<dbReference type="InterPro" id="IPR015890">
    <property type="entry name" value="Chorismate_C"/>
</dbReference>
<comment type="catalytic activity">
    <reaction evidence="14 15">
        <text>chorismate + L-glutamine = anthranilate + pyruvate + L-glutamate + H(+)</text>
        <dbReference type="Rhea" id="RHEA:21732"/>
        <dbReference type="ChEBI" id="CHEBI:15361"/>
        <dbReference type="ChEBI" id="CHEBI:15378"/>
        <dbReference type="ChEBI" id="CHEBI:16567"/>
        <dbReference type="ChEBI" id="CHEBI:29748"/>
        <dbReference type="ChEBI" id="CHEBI:29985"/>
        <dbReference type="ChEBI" id="CHEBI:58359"/>
        <dbReference type="EC" id="4.1.3.27"/>
    </reaction>
</comment>
<dbReference type="InterPro" id="IPR005801">
    <property type="entry name" value="ADC_synthase"/>
</dbReference>
<keyword evidence="9 15" id="KW-0822">Tryptophan biosynthesis</keyword>
<reference evidence="18 19" key="1">
    <citation type="journal article" date="2011" name="J. Bacteriol.">
        <title>Genome sequence of 'Pedosphaera parvula' Ellin514, an aerobic Verrucomicrobial isolate from pasture soil.</title>
        <authorList>
            <person name="Kant R."/>
            <person name="van Passel M.W."/>
            <person name="Sangwan P."/>
            <person name="Palva A."/>
            <person name="Lucas S."/>
            <person name="Copeland A."/>
            <person name="Lapidus A."/>
            <person name="Glavina Del Rio T."/>
            <person name="Dalin E."/>
            <person name="Tice H."/>
            <person name="Bruce D."/>
            <person name="Goodwin L."/>
            <person name="Pitluck S."/>
            <person name="Chertkov O."/>
            <person name="Larimer F.W."/>
            <person name="Land M.L."/>
            <person name="Hauser L."/>
            <person name="Brettin T.S."/>
            <person name="Detter J.C."/>
            <person name="Han S."/>
            <person name="de Vos W.M."/>
            <person name="Janssen P.H."/>
            <person name="Smidt H."/>
        </authorList>
    </citation>
    <scope>NUCLEOTIDE SEQUENCE [LARGE SCALE GENOMIC DNA]</scope>
    <source>
        <strain evidence="18 19">Ellin514</strain>
    </source>
</reference>
<dbReference type="NCBIfam" id="TIGR00564">
    <property type="entry name" value="trpE_most"/>
    <property type="match status" value="1"/>
</dbReference>
<evidence type="ECO:0000259" key="17">
    <source>
        <dbReference type="Pfam" id="PF04715"/>
    </source>
</evidence>
<dbReference type="GO" id="GO:0046872">
    <property type="term" value="F:metal ion binding"/>
    <property type="evidence" value="ECO:0007669"/>
    <property type="project" value="UniProtKB-KW"/>
</dbReference>
<feature type="domain" description="Anthranilate synthase component I N-terminal" evidence="17">
    <location>
        <begin position="29"/>
        <end position="181"/>
    </location>
</feature>
<keyword evidence="10 15" id="KW-0460">Magnesium</keyword>
<dbReference type="InterPro" id="IPR005256">
    <property type="entry name" value="Anth_synth_I_PabB"/>
</dbReference>
<dbReference type="RefSeq" id="WP_007416995.1">
    <property type="nucleotide sequence ID" value="NZ_ABOX02000034.1"/>
</dbReference>
<comment type="similarity">
    <text evidence="3 15">Belongs to the anthranilate synthase component I family.</text>
</comment>
<sequence length="507" mass="56171">MYSPTLESFTELAKQGNLIPVTRRILADFETPLSAYHKIRGQGESFLFESVEGGEHLGRYSFVGCNPRAIIRQTGDRVEVIENGKVIEKFAIREARPDCSQCVHDGLEVVERIMKRYRAVSIPGLPRFTGGAVGFIGYEFIHDVEPVVPRPAKDELKTPTMYFLIADELLIFDRVAQTVTILVNAILEEGVTPADSYENAVAEVDRLVSLLEQPSNYKPVTVPTDVPSLPFESNVTKEKFMANVLKAKEYIRAGDIIQVVGSQRFSTPVKAAPIDIYRAARSINPSPYMFLLELDGFSLVGASPELHVRCEDHKVEIRPIAGTRPRGKTDEQDLKNEKDLLADPKERAEHVMLVDLARNDLGRVCDYGTVQVKDLMVIERYSHVMHIVSQVEGNLSASKTPYDLMRATFPAGTLSGAPKVRAMQIISELEQTQRGTYGGCVGYFSFNGNLDCCITIRTALIKDGKAYVQAGGGWVNDSTPEGEFDETVNKSKAMLKAVALAESFTQK</sequence>
<proteinExistence type="inferred from homology"/>
<evidence type="ECO:0000256" key="2">
    <source>
        <dbReference type="ARBA" id="ARBA00004873"/>
    </source>
</evidence>
<protein>
    <recommendedName>
        <fullName evidence="6 15">Anthranilate synthase component 1</fullName>
        <ecNumber evidence="5 15">4.1.3.27</ecNumber>
    </recommendedName>
</protein>
<dbReference type="InterPro" id="IPR006805">
    <property type="entry name" value="Anth_synth_I_N"/>
</dbReference>
<dbReference type="InterPro" id="IPR019999">
    <property type="entry name" value="Anth_synth_I-like"/>
</dbReference>
<dbReference type="Gene3D" id="3.60.120.10">
    <property type="entry name" value="Anthranilate synthase"/>
    <property type="match status" value="1"/>
</dbReference>
<comment type="caution">
    <text evidence="18">The sequence shown here is derived from an EMBL/GenBank/DDBJ whole genome shotgun (WGS) entry which is preliminary data.</text>
</comment>
<organism evidence="18 19">
    <name type="scientific">Pedosphaera parvula (strain Ellin514)</name>
    <dbReference type="NCBI Taxonomy" id="320771"/>
    <lineage>
        <taxon>Bacteria</taxon>
        <taxon>Pseudomonadati</taxon>
        <taxon>Verrucomicrobiota</taxon>
        <taxon>Pedosphaerae</taxon>
        <taxon>Pedosphaerales</taxon>
        <taxon>Pedosphaeraceae</taxon>
        <taxon>Pedosphaera</taxon>
    </lineage>
</organism>
<dbReference type="GO" id="GO:0004049">
    <property type="term" value="F:anthranilate synthase activity"/>
    <property type="evidence" value="ECO:0007669"/>
    <property type="project" value="UniProtKB-EC"/>
</dbReference>
<dbReference type="PANTHER" id="PTHR11236:SF48">
    <property type="entry name" value="ISOCHORISMATE SYNTHASE MENF"/>
    <property type="match status" value="1"/>
</dbReference>
<evidence type="ECO:0000256" key="6">
    <source>
        <dbReference type="ARBA" id="ARBA00020653"/>
    </source>
</evidence>